<dbReference type="EMBL" id="ATHJ01000129">
    <property type="protein sequence ID" value="EPR33184.1"/>
    <property type="molecule type" value="Genomic_DNA"/>
</dbReference>
<dbReference type="SUPFAM" id="SSF143437">
    <property type="entry name" value="THUMP domain-like"/>
    <property type="match status" value="1"/>
</dbReference>
<dbReference type="eggNOG" id="COG1818">
    <property type="taxonomic scope" value="Bacteria"/>
</dbReference>
<dbReference type="STRING" id="897.B2D07_14650"/>
<dbReference type="Proteomes" id="UP000014977">
    <property type="component" value="Unassembled WGS sequence"/>
</dbReference>
<name>S7UH66_DESML</name>
<dbReference type="PATRIC" id="fig|1121405.3.peg.4130"/>
<keyword evidence="3" id="KW-1185">Reference proteome</keyword>
<feature type="domain" description="THUMP" evidence="1">
    <location>
        <begin position="67"/>
        <end position="166"/>
    </location>
</feature>
<reference evidence="2 3" key="1">
    <citation type="journal article" date="2013" name="Genome Announc.">
        <title>Draft genome sequences for three mercury-methylating, sulfate-reducing bacteria.</title>
        <authorList>
            <person name="Brown S.D."/>
            <person name="Hurt R.A.Jr."/>
            <person name="Gilmour C.C."/>
            <person name="Elias D.A."/>
        </authorList>
    </citation>
    <scope>NUCLEOTIDE SEQUENCE [LARGE SCALE GENOMIC DNA]</scope>
    <source>
        <strain evidence="2 3">DSM 2059</strain>
    </source>
</reference>
<dbReference type="AlphaFoldDB" id="S7UH66"/>
<protein>
    <submittedName>
        <fullName evidence="2">THUMP domain-containing protein</fullName>
    </submittedName>
</protein>
<dbReference type="InterPro" id="IPR004114">
    <property type="entry name" value="THUMP_dom"/>
</dbReference>
<dbReference type="SMART" id="SM00981">
    <property type="entry name" value="THUMP"/>
    <property type="match status" value="1"/>
</dbReference>
<comment type="caution">
    <text evidence="2">The sequence shown here is derived from an EMBL/GenBank/DDBJ whole genome shotgun (WGS) entry which is preliminary data.</text>
</comment>
<gene>
    <name evidence="2" type="ORF">dsmv_3533</name>
</gene>
<proteinExistence type="predicted"/>
<dbReference type="GO" id="GO:0003723">
    <property type="term" value="F:RNA binding"/>
    <property type="evidence" value="ECO:0007669"/>
    <property type="project" value="InterPro"/>
</dbReference>
<dbReference type="RefSeq" id="WP_020878689.1">
    <property type="nucleotide sequence ID" value="NZ_ATHJ01000129.1"/>
</dbReference>
<dbReference type="OrthoDB" id="8545772at2"/>
<evidence type="ECO:0000313" key="2">
    <source>
        <dbReference type="EMBL" id="EPR33184.1"/>
    </source>
</evidence>
<evidence type="ECO:0000259" key="1">
    <source>
        <dbReference type="SMART" id="SM00981"/>
    </source>
</evidence>
<sequence length="179" mass="20840">MHNWNVIITVHEGGFVAACELLEQYGRISKTGFFNVLVMRTDDPRELMEWLKAQFEANPAIGSFLNRLIPVEHVFSFQTTADFRIKIIPIVEPYISRLMDKTFYVRMHRRGFKGRLSSMEEERWLDGYLHECILKAGGDGRISFENPDAVLSVETIAQHVGVGLWLRDDIDRYPFLRFD</sequence>
<evidence type="ECO:0000313" key="3">
    <source>
        <dbReference type="Proteomes" id="UP000014977"/>
    </source>
</evidence>
<organism evidence="2 3">
    <name type="scientific">Desulfococcus multivorans DSM 2059</name>
    <dbReference type="NCBI Taxonomy" id="1121405"/>
    <lineage>
        <taxon>Bacteria</taxon>
        <taxon>Pseudomonadati</taxon>
        <taxon>Thermodesulfobacteriota</taxon>
        <taxon>Desulfobacteria</taxon>
        <taxon>Desulfobacterales</taxon>
        <taxon>Desulfococcaceae</taxon>
        <taxon>Desulfococcus</taxon>
    </lineage>
</organism>
<accession>S7UH66</accession>